<evidence type="ECO:0000256" key="1">
    <source>
        <dbReference type="ARBA" id="ARBA00004141"/>
    </source>
</evidence>
<dbReference type="InterPro" id="IPR027417">
    <property type="entry name" value="P-loop_NTPase"/>
</dbReference>
<keyword evidence="5" id="KW-0067">ATP-binding</keyword>
<feature type="transmembrane region" description="Helical" evidence="9">
    <location>
        <begin position="431"/>
        <end position="451"/>
    </location>
</feature>
<evidence type="ECO:0000256" key="8">
    <source>
        <dbReference type="SAM" id="MobiDB-lite"/>
    </source>
</evidence>
<evidence type="ECO:0000259" key="10">
    <source>
        <dbReference type="PROSITE" id="PS50893"/>
    </source>
</evidence>
<dbReference type="InterPro" id="IPR003439">
    <property type="entry name" value="ABC_transporter-like_ATP-bd"/>
</dbReference>
<dbReference type="CDD" id="cd03213">
    <property type="entry name" value="ABCG_EPDR"/>
    <property type="match status" value="1"/>
</dbReference>
<feature type="region of interest" description="Disordered" evidence="8">
    <location>
        <begin position="1"/>
        <end position="54"/>
    </location>
</feature>
<keyword evidence="7 9" id="KW-0472">Membrane</keyword>
<evidence type="ECO:0000313" key="12">
    <source>
        <dbReference type="Proteomes" id="UP001497512"/>
    </source>
</evidence>
<evidence type="ECO:0000256" key="6">
    <source>
        <dbReference type="ARBA" id="ARBA00022989"/>
    </source>
</evidence>
<evidence type="ECO:0000313" key="11">
    <source>
        <dbReference type="EMBL" id="CAK9198863.1"/>
    </source>
</evidence>
<evidence type="ECO:0000256" key="2">
    <source>
        <dbReference type="ARBA" id="ARBA00022448"/>
    </source>
</evidence>
<dbReference type="InterPro" id="IPR017871">
    <property type="entry name" value="ABC_transporter-like_CS"/>
</dbReference>
<sequence length="646" mass="72385">MAGEDGFTNGRGSGALQVEMAMEEGRMFSTSNRGGEKSFPSPEQQLKFPPTQPESDRLYNLAVNNLSYKVKIKVNKVAQDKILLNNVTARANHSEMLAVVGPSGSSKTTFLDAMAGRIDRRSLSGQILVNQSPMDATFKRVSGYVMQDDALFPHLTTRETLMFSARLRLPGNMSNEEKARRVDSLIQQLGLVECANTYVGDEKVRGVSGGERRRVSIGVDLIHDPSVLFLDEPTSGLDSTSALHVMQILSQMAVTHHRTVLLTIHQPSFRLLETIDRILVLARGNVIYHGRISGMVDHFSGLGQTMPTYVNAVEYALDVIEDHQNQHEEGLQHLVEYQKKSQGIKALEVRKSTTDEETIIESAAIYKPAFATSFLSETIVLGERNLINVFRTKELFFIRLCITTLVALTMATLFLHSQKSSEKGTQQREGYISFTLAFLIFTSTEALPVFLNERQIFIRETSRGAYRASSYAISQSIVILPFLFVLAAMYSLITYFAIGLVTNVGAYFFFVLILFLTLAVSNALVSFVATIVPDFSAGATLATAICAYFFLFAGFFILRTGIPKYWLWVHYLSIFKYPYEALLANEYNHLPGVIWYDNMDSDAILSSVALGKVHIWNNVVILIVFTIVYRLLFYTSLRFNTRNLRK</sequence>
<dbReference type="PANTHER" id="PTHR48041:SF134">
    <property type="entry name" value="ABC TRANSPORTER G FAMILY"/>
    <property type="match status" value="1"/>
</dbReference>
<dbReference type="Pfam" id="PF00005">
    <property type="entry name" value="ABC_tran"/>
    <property type="match status" value="1"/>
</dbReference>
<dbReference type="PANTHER" id="PTHR48041">
    <property type="entry name" value="ABC TRANSPORTER G FAMILY MEMBER 28"/>
    <property type="match status" value="1"/>
</dbReference>
<dbReference type="InterPro" id="IPR050352">
    <property type="entry name" value="ABCG_transporters"/>
</dbReference>
<reference evidence="11" key="1">
    <citation type="submission" date="2024-02" db="EMBL/GenBank/DDBJ databases">
        <authorList>
            <consortium name="ELIXIR-Norway"/>
            <consortium name="Elixir Norway"/>
        </authorList>
    </citation>
    <scope>NUCLEOTIDE SEQUENCE</scope>
</reference>
<evidence type="ECO:0000256" key="7">
    <source>
        <dbReference type="ARBA" id="ARBA00023136"/>
    </source>
</evidence>
<keyword evidence="6 9" id="KW-1133">Transmembrane helix</keyword>
<keyword evidence="12" id="KW-1185">Reference proteome</keyword>
<feature type="domain" description="ABC transporter" evidence="10">
    <location>
        <begin position="61"/>
        <end position="308"/>
    </location>
</feature>
<feature type="transmembrane region" description="Helical" evidence="9">
    <location>
        <begin position="504"/>
        <end position="525"/>
    </location>
</feature>
<organism evidence="11 12">
    <name type="scientific">Sphagnum troendelagicum</name>
    <dbReference type="NCBI Taxonomy" id="128251"/>
    <lineage>
        <taxon>Eukaryota</taxon>
        <taxon>Viridiplantae</taxon>
        <taxon>Streptophyta</taxon>
        <taxon>Embryophyta</taxon>
        <taxon>Bryophyta</taxon>
        <taxon>Sphagnophytina</taxon>
        <taxon>Sphagnopsida</taxon>
        <taxon>Sphagnales</taxon>
        <taxon>Sphagnaceae</taxon>
        <taxon>Sphagnum</taxon>
    </lineage>
</organism>
<name>A0ABP0TL31_9BRYO</name>
<evidence type="ECO:0000256" key="5">
    <source>
        <dbReference type="ARBA" id="ARBA00022840"/>
    </source>
</evidence>
<dbReference type="Gene3D" id="3.40.50.300">
    <property type="entry name" value="P-loop containing nucleotide triphosphate hydrolases"/>
    <property type="match status" value="1"/>
</dbReference>
<dbReference type="InterPro" id="IPR003593">
    <property type="entry name" value="AAA+_ATPase"/>
</dbReference>
<dbReference type="InterPro" id="IPR013525">
    <property type="entry name" value="ABC2_TM"/>
</dbReference>
<feature type="transmembrane region" description="Helical" evidence="9">
    <location>
        <begin position="472"/>
        <end position="498"/>
    </location>
</feature>
<evidence type="ECO:0000256" key="3">
    <source>
        <dbReference type="ARBA" id="ARBA00022692"/>
    </source>
</evidence>
<feature type="transmembrane region" description="Helical" evidence="9">
    <location>
        <begin position="396"/>
        <end position="416"/>
    </location>
</feature>
<evidence type="ECO:0000256" key="4">
    <source>
        <dbReference type="ARBA" id="ARBA00022741"/>
    </source>
</evidence>
<dbReference type="SUPFAM" id="SSF52540">
    <property type="entry name" value="P-loop containing nucleoside triphosphate hydrolases"/>
    <property type="match status" value="1"/>
</dbReference>
<keyword evidence="2" id="KW-0813">Transport</keyword>
<dbReference type="PROSITE" id="PS00211">
    <property type="entry name" value="ABC_TRANSPORTER_1"/>
    <property type="match status" value="1"/>
</dbReference>
<dbReference type="Pfam" id="PF01061">
    <property type="entry name" value="ABC2_membrane"/>
    <property type="match status" value="1"/>
</dbReference>
<dbReference type="EMBL" id="OZ019904">
    <property type="protein sequence ID" value="CAK9198863.1"/>
    <property type="molecule type" value="Genomic_DNA"/>
</dbReference>
<dbReference type="InterPro" id="IPR043926">
    <property type="entry name" value="ABCG_dom"/>
</dbReference>
<dbReference type="SMART" id="SM00382">
    <property type="entry name" value="AAA"/>
    <property type="match status" value="1"/>
</dbReference>
<dbReference type="PROSITE" id="PS50893">
    <property type="entry name" value="ABC_TRANSPORTER_2"/>
    <property type="match status" value="1"/>
</dbReference>
<keyword evidence="3 9" id="KW-0812">Transmembrane</keyword>
<gene>
    <name evidence="11" type="ORF">CSSPTR1EN2_LOCUS4649</name>
</gene>
<dbReference type="Proteomes" id="UP001497512">
    <property type="component" value="Chromosome 12"/>
</dbReference>
<accession>A0ABP0TL31</accession>
<feature type="transmembrane region" description="Helical" evidence="9">
    <location>
        <begin position="615"/>
        <end position="637"/>
    </location>
</feature>
<evidence type="ECO:0000256" key="9">
    <source>
        <dbReference type="SAM" id="Phobius"/>
    </source>
</evidence>
<protein>
    <recommendedName>
        <fullName evidence="10">ABC transporter domain-containing protein</fullName>
    </recommendedName>
</protein>
<feature type="transmembrane region" description="Helical" evidence="9">
    <location>
        <begin position="537"/>
        <end position="558"/>
    </location>
</feature>
<dbReference type="Pfam" id="PF19055">
    <property type="entry name" value="ABC2_membrane_7"/>
    <property type="match status" value="1"/>
</dbReference>
<proteinExistence type="predicted"/>
<comment type="subcellular location">
    <subcellularLocation>
        <location evidence="1">Membrane</location>
        <topology evidence="1">Multi-pass membrane protein</topology>
    </subcellularLocation>
</comment>
<keyword evidence="4" id="KW-0547">Nucleotide-binding</keyword>